<evidence type="ECO:0000313" key="2">
    <source>
        <dbReference type="EMBL" id="CDH47293.1"/>
    </source>
</evidence>
<evidence type="ECO:0000256" key="1">
    <source>
        <dbReference type="SAM" id="SignalP"/>
    </source>
</evidence>
<protein>
    <recommendedName>
        <fullName evidence="4">DUF306 domain-containing protein</fullName>
    </recommendedName>
</protein>
<name>A0A7U7GFP6_9GAMM</name>
<feature type="chain" id="PRO_5031464130" description="DUF306 domain-containing protein" evidence="1">
    <location>
        <begin position="32"/>
        <end position="159"/>
    </location>
</feature>
<dbReference type="OrthoDB" id="7068882at2"/>
<organism evidence="2 3">
    <name type="scientific">Candidatus Contendobacter odensis Run_B_J11</name>
    <dbReference type="NCBI Taxonomy" id="1400861"/>
    <lineage>
        <taxon>Bacteria</taxon>
        <taxon>Pseudomonadati</taxon>
        <taxon>Pseudomonadota</taxon>
        <taxon>Gammaproteobacteria</taxon>
        <taxon>Candidatus Competibacteraceae</taxon>
        <taxon>Candidatus Contendibacter</taxon>
    </lineage>
</organism>
<keyword evidence="1" id="KW-0732">Signal</keyword>
<dbReference type="PROSITE" id="PS51257">
    <property type="entry name" value="PROKAR_LIPOPROTEIN"/>
    <property type="match status" value="1"/>
</dbReference>
<feature type="signal peptide" evidence="1">
    <location>
        <begin position="1"/>
        <end position="31"/>
    </location>
</feature>
<reference evidence="2 3" key="1">
    <citation type="journal article" date="2014" name="ISME J.">
        <title>Candidatus Competibacter-lineage genomes retrieved from metagenomes reveal functional metabolic diversity.</title>
        <authorList>
            <person name="McIlroy S.J."/>
            <person name="Albertsen M."/>
            <person name="Andresen E.K."/>
            <person name="Saunders A.M."/>
            <person name="Kristiansen R."/>
            <person name="Stokholm-Bjerregaard M."/>
            <person name="Nielsen K.L."/>
            <person name="Nielsen P.H."/>
        </authorList>
    </citation>
    <scope>NUCLEOTIDE SEQUENCE [LARGE SCALE GENOMIC DNA]</scope>
    <source>
        <strain evidence="2 3">Run_B_J11</strain>
    </source>
</reference>
<keyword evidence="3" id="KW-1185">Reference proteome</keyword>
<gene>
    <name evidence="2" type="ORF">BN874_790004</name>
</gene>
<sequence>MTNTRFNHLRGVRAWLAGVGLLGLSACGAMQPPPTAQSIAGLTPAGAVTLTETVAAGMTGGTGSLTFQGRTYPFKVVGTVVGPGGASRVQASGEVYRLNRLSDFAGPYSEGTGQAGFATSGKAELWMQNQAGVIMHLTGVSEGVVLSLGRDEVLVELAN</sequence>
<proteinExistence type="predicted"/>
<dbReference type="RefSeq" id="WP_034436139.1">
    <property type="nucleotide sequence ID" value="NZ_CBTK010000297.1"/>
</dbReference>
<evidence type="ECO:0000313" key="3">
    <source>
        <dbReference type="Proteomes" id="UP000019184"/>
    </source>
</evidence>
<comment type="caution">
    <text evidence="2">The sequence shown here is derived from an EMBL/GenBank/DDBJ whole genome shotgun (WGS) entry which is preliminary data.</text>
</comment>
<dbReference type="AlphaFoldDB" id="A0A7U7GFP6"/>
<accession>A0A7U7GFP6</accession>
<evidence type="ECO:0008006" key="4">
    <source>
        <dbReference type="Google" id="ProtNLM"/>
    </source>
</evidence>
<dbReference type="EMBL" id="CBTK010000297">
    <property type="protein sequence ID" value="CDH47293.1"/>
    <property type="molecule type" value="Genomic_DNA"/>
</dbReference>
<dbReference type="Proteomes" id="UP000019184">
    <property type="component" value="Unassembled WGS sequence"/>
</dbReference>